<protein>
    <submittedName>
        <fullName evidence="2">Uncharacterized protein</fullName>
    </submittedName>
</protein>
<sequence>MAHENDSSCYRANNVSRQKKEQKHSLTQLLLAELSLLLLPKPVHSTVSIT</sequence>
<accession>A0A9Q0WZ40</accession>
<reference evidence="2" key="1">
    <citation type="submission" date="2022-11" db="EMBL/GenBank/DDBJ databases">
        <authorList>
            <person name="Hyden B.L."/>
            <person name="Feng K."/>
            <person name="Yates T."/>
            <person name="Jawdy S."/>
            <person name="Smart L.B."/>
            <person name="Muchero W."/>
        </authorList>
    </citation>
    <scope>NUCLEOTIDE SEQUENCE</scope>
    <source>
        <tissue evidence="2">Shoot tip</tissue>
    </source>
</reference>
<dbReference type="AlphaFoldDB" id="A0A9Q0WZ40"/>
<gene>
    <name evidence="2" type="ORF">OIU79_018594</name>
</gene>
<proteinExistence type="predicted"/>
<name>A0A9Q0WZ40_SALPP</name>
<evidence type="ECO:0000313" key="3">
    <source>
        <dbReference type="Proteomes" id="UP001151532"/>
    </source>
</evidence>
<dbReference type="Proteomes" id="UP001151532">
    <property type="component" value="Chromosome 5"/>
</dbReference>
<evidence type="ECO:0000313" key="2">
    <source>
        <dbReference type="EMBL" id="KAJ6775458.1"/>
    </source>
</evidence>
<keyword evidence="3" id="KW-1185">Reference proteome</keyword>
<comment type="caution">
    <text evidence="2">The sequence shown here is derived from an EMBL/GenBank/DDBJ whole genome shotgun (WGS) entry which is preliminary data.</text>
</comment>
<organism evidence="2 3">
    <name type="scientific">Salix purpurea</name>
    <name type="common">Purple osier willow</name>
    <dbReference type="NCBI Taxonomy" id="77065"/>
    <lineage>
        <taxon>Eukaryota</taxon>
        <taxon>Viridiplantae</taxon>
        <taxon>Streptophyta</taxon>
        <taxon>Embryophyta</taxon>
        <taxon>Tracheophyta</taxon>
        <taxon>Spermatophyta</taxon>
        <taxon>Magnoliopsida</taxon>
        <taxon>eudicotyledons</taxon>
        <taxon>Gunneridae</taxon>
        <taxon>Pentapetalae</taxon>
        <taxon>rosids</taxon>
        <taxon>fabids</taxon>
        <taxon>Malpighiales</taxon>
        <taxon>Salicaceae</taxon>
        <taxon>Saliceae</taxon>
        <taxon>Salix</taxon>
    </lineage>
</organism>
<dbReference type="EMBL" id="JAPFFK010000002">
    <property type="protein sequence ID" value="KAJ6775458.1"/>
    <property type="molecule type" value="Genomic_DNA"/>
</dbReference>
<feature type="compositionally biased region" description="Polar residues" evidence="1">
    <location>
        <begin position="7"/>
        <end position="16"/>
    </location>
</feature>
<reference evidence="2" key="2">
    <citation type="journal article" date="2023" name="Int. J. Mol. Sci.">
        <title>De Novo Assembly and Annotation of 11 Diverse Shrub Willow (Salix) Genomes Reveals Novel Gene Organization in Sex-Linked Regions.</title>
        <authorList>
            <person name="Hyden B."/>
            <person name="Feng K."/>
            <person name="Yates T.B."/>
            <person name="Jawdy S."/>
            <person name="Cereghino C."/>
            <person name="Smart L.B."/>
            <person name="Muchero W."/>
        </authorList>
    </citation>
    <scope>NUCLEOTIDE SEQUENCE</scope>
    <source>
        <tissue evidence="2">Shoot tip</tissue>
    </source>
</reference>
<evidence type="ECO:0000256" key="1">
    <source>
        <dbReference type="SAM" id="MobiDB-lite"/>
    </source>
</evidence>
<feature type="non-terminal residue" evidence="2">
    <location>
        <position position="50"/>
    </location>
</feature>
<feature type="region of interest" description="Disordered" evidence="1">
    <location>
        <begin position="1"/>
        <end position="22"/>
    </location>
</feature>